<dbReference type="RefSeq" id="WP_011366778.1">
    <property type="nucleotide sequence ID" value="NC_007519.1"/>
</dbReference>
<accession>Q315A1</accession>
<dbReference type="PROSITE" id="PS50110">
    <property type="entry name" value="RESPONSE_REGULATORY"/>
    <property type="match status" value="1"/>
</dbReference>
<dbReference type="Proteomes" id="UP000002710">
    <property type="component" value="Chromosome"/>
</dbReference>
<dbReference type="Pfam" id="PF00072">
    <property type="entry name" value="Response_reg"/>
    <property type="match status" value="1"/>
</dbReference>
<keyword evidence="5" id="KW-1185">Reference proteome</keyword>
<dbReference type="InterPro" id="IPR050595">
    <property type="entry name" value="Bact_response_regulator"/>
</dbReference>
<dbReference type="STRING" id="207559.Dde_0694"/>
<gene>
    <name evidence="4" type="ordered locus">Dde_0694</name>
</gene>
<dbReference type="AlphaFoldDB" id="Q315A1"/>
<protein>
    <submittedName>
        <fullName evidence="4">Response regulator receiver protein</fullName>
    </submittedName>
</protein>
<dbReference type="CDD" id="cd00156">
    <property type="entry name" value="REC"/>
    <property type="match status" value="1"/>
</dbReference>
<dbReference type="SMART" id="SM00448">
    <property type="entry name" value="REC"/>
    <property type="match status" value="1"/>
</dbReference>
<feature type="domain" description="Response regulatory" evidence="3">
    <location>
        <begin position="8"/>
        <end position="122"/>
    </location>
</feature>
<proteinExistence type="predicted"/>
<feature type="modified residue" description="4-aspartylphosphate" evidence="2">
    <location>
        <position position="57"/>
    </location>
</feature>
<evidence type="ECO:0000259" key="3">
    <source>
        <dbReference type="PROSITE" id="PS50110"/>
    </source>
</evidence>
<dbReference type="Gene3D" id="3.40.50.2300">
    <property type="match status" value="1"/>
</dbReference>
<name>Q315A1_OLEA2</name>
<reference evidence="4 5" key="1">
    <citation type="journal article" date="2011" name="J. Bacteriol.">
        <title>Complete genome sequence and updated annotation of Desulfovibrio alaskensis G20.</title>
        <authorList>
            <person name="Hauser L.J."/>
            <person name="Land M.L."/>
            <person name="Brown S.D."/>
            <person name="Larimer F."/>
            <person name="Keller K.L."/>
            <person name="Rapp-Giles B.J."/>
            <person name="Price M.N."/>
            <person name="Lin M."/>
            <person name="Bruce D.C."/>
            <person name="Detter J.C."/>
            <person name="Tapia R."/>
            <person name="Han C.S."/>
            <person name="Goodwin L.A."/>
            <person name="Cheng J.F."/>
            <person name="Pitluck S."/>
            <person name="Copeland A."/>
            <person name="Lucas S."/>
            <person name="Nolan M."/>
            <person name="Lapidus A.L."/>
            <person name="Palumbo A.V."/>
            <person name="Wall J.D."/>
        </authorList>
    </citation>
    <scope>NUCLEOTIDE SEQUENCE [LARGE SCALE GENOMIC DNA]</scope>
    <source>
        <strain evidence="5">ATCC BAA 1058 / DSM 17464 / G20</strain>
    </source>
</reference>
<keyword evidence="1 2" id="KW-0597">Phosphoprotein</keyword>
<evidence type="ECO:0000256" key="2">
    <source>
        <dbReference type="PROSITE-ProRule" id="PRU00169"/>
    </source>
</evidence>
<evidence type="ECO:0000256" key="1">
    <source>
        <dbReference type="ARBA" id="ARBA00022553"/>
    </source>
</evidence>
<evidence type="ECO:0000313" key="5">
    <source>
        <dbReference type="Proteomes" id="UP000002710"/>
    </source>
</evidence>
<dbReference type="HOGENOM" id="CLU_000445_69_8_7"/>
<dbReference type="EMBL" id="CP000112">
    <property type="protein sequence ID" value="ABB37495.2"/>
    <property type="molecule type" value="Genomic_DNA"/>
</dbReference>
<dbReference type="PANTHER" id="PTHR44591:SF23">
    <property type="entry name" value="CHEY SUBFAMILY"/>
    <property type="match status" value="1"/>
</dbReference>
<dbReference type="KEGG" id="dde:Dde_0694"/>
<organism evidence="4 5">
    <name type="scientific">Oleidesulfovibrio alaskensis (strain ATCC BAA-1058 / DSM 17464 / G20)</name>
    <name type="common">Desulfovibrio alaskensis</name>
    <dbReference type="NCBI Taxonomy" id="207559"/>
    <lineage>
        <taxon>Bacteria</taxon>
        <taxon>Pseudomonadati</taxon>
        <taxon>Thermodesulfobacteriota</taxon>
        <taxon>Desulfovibrionia</taxon>
        <taxon>Desulfovibrionales</taxon>
        <taxon>Desulfovibrionaceae</taxon>
        <taxon>Oleidesulfovibrio</taxon>
    </lineage>
</organism>
<dbReference type="PANTHER" id="PTHR44591">
    <property type="entry name" value="STRESS RESPONSE REGULATOR PROTEIN 1"/>
    <property type="match status" value="1"/>
</dbReference>
<dbReference type="SUPFAM" id="SSF52172">
    <property type="entry name" value="CheY-like"/>
    <property type="match status" value="1"/>
</dbReference>
<evidence type="ECO:0000313" key="4">
    <source>
        <dbReference type="EMBL" id="ABB37495.2"/>
    </source>
</evidence>
<dbReference type="GO" id="GO:0000160">
    <property type="term" value="P:phosphorelay signal transduction system"/>
    <property type="evidence" value="ECO:0007669"/>
    <property type="project" value="InterPro"/>
</dbReference>
<dbReference type="InterPro" id="IPR001789">
    <property type="entry name" value="Sig_transdc_resp-reg_receiver"/>
</dbReference>
<sequence>MTANDSPHVLLVDDEPAFGDVLARRLRRRNIRVTHALDGDTALRMLLNNEFSAVLLDLKMSGISGLEILNVLSRMVPDVPVIMISGHADQETVAHCLANGACQYLPKPCDADEIVSIITRMQKN</sequence>
<dbReference type="InterPro" id="IPR011006">
    <property type="entry name" value="CheY-like_superfamily"/>
</dbReference>
<dbReference type="eggNOG" id="COG2204">
    <property type="taxonomic scope" value="Bacteria"/>
</dbReference>